<organism evidence="2 3">
    <name type="scientific">Pyricularia oryzae</name>
    <name type="common">Rice blast fungus</name>
    <name type="synonym">Magnaporthe oryzae</name>
    <dbReference type="NCBI Taxonomy" id="318829"/>
    <lineage>
        <taxon>Eukaryota</taxon>
        <taxon>Fungi</taxon>
        <taxon>Dikarya</taxon>
        <taxon>Ascomycota</taxon>
        <taxon>Pezizomycotina</taxon>
        <taxon>Sordariomycetes</taxon>
        <taxon>Sordariomycetidae</taxon>
        <taxon>Magnaporthales</taxon>
        <taxon>Pyriculariaceae</taxon>
        <taxon>Pyricularia</taxon>
    </lineage>
</organism>
<sequence length="89" mass="10016">MKVQATFATLIALAAYFPAANAWKDCIIQRYKDGDVNNIYTANRNEEITIEEYKVFVNEACHPYPVILPDRSVLSGDFTSAYADDDESC</sequence>
<feature type="signal peptide" evidence="1">
    <location>
        <begin position="1"/>
        <end position="22"/>
    </location>
</feature>
<dbReference type="Proteomes" id="UP000294847">
    <property type="component" value="Chromosome 2"/>
</dbReference>
<evidence type="ECO:0000256" key="1">
    <source>
        <dbReference type="SAM" id="SignalP"/>
    </source>
</evidence>
<name>A0A4P7N932_PYROR</name>
<protein>
    <submittedName>
        <fullName evidence="2">Uncharacterized protein</fullName>
    </submittedName>
</protein>
<dbReference type="EMBL" id="CP034205">
    <property type="protein sequence ID" value="QBZ57506.1"/>
    <property type="molecule type" value="Genomic_DNA"/>
</dbReference>
<reference evidence="2 3" key="1">
    <citation type="journal article" date="2019" name="Mol. Biol. Evol.">
        <title>Blast fungal genomes show frequent chromosomal changes, gene gains and losses, and effector gene turnover.</title>
        <authorList>
            <person name="Gomez Luciano L.B."/>
            <person name="Jason Tsai I."/>
            <person name="Chuma I."/>
            <person name="Tosa Y."/>
            <person name="Chen Y.H."/>
            <person name="Li J.Y."/>
            <person name="Li M.Y."/>
            <person name="Jade Lu M.Y."/>
            <person name="Nakayashiki H."/>
            <person name="Li W.H."/>
        </authorList>
    </citation>
    <scope>NUCLEOTIDE SEQUENCE [LARGE SCALE GENOMIC DNA]</scope>
    <source>
        <strain evidence="2">MZ5-1-6</strain>
    </source>
</reference>
<feature type="chain" id="PRO_5020803523" evidence="1">
    <location>
        <begin position="23"/>
        <end position="89"/>
    </location>
</feature>
<gene>
    <name evidence="2" type="ORF">PoMZ_02432</name>
</gene>
<accession>A0A4P7N932</accession>
<dbReference type="SMR" id="A0A4P7N932"/>
<proteinExistence type="predicted"/>
<evidence type="ECO:0000313" key="2">
    <source>
        <dbReference type="EMBL" id="QBZ57506.1"/>
    </source>
</evidence>
<dbReference type="AlphaFoldDB" id="A0A4P7N932"/>
<evidence type="ECO:0000313" key="3">
    <source>
        <dbReference type="Proteomes" id="UP000294847"/>
    </source>
</evidence>
<keyword evidence="1" id="KW-0732">Signal</keyword>